<gene>
    <name evidence="1" type="ORF">M0R89_09545</name>
</gene>
<sequence>MRVAAKAWGSSPHLRRRRTFFETEMRCEADLEPGLAHSIESGEWSREFPFRVRERGTAREAKKALERG</sequence>
<reference evidence="1 2" key="1">
    <citation type="submission" date="2022-04" db="EMBL/GenBank/DDBJ databases">
        <title>Diverse halophilic archaea isolated from saline environments.</title>
        <authorList>
            <person name="Cui H.-L."/>
        </authorList>
    </citation>
    <scope>NUCLEOTIDE SEQUENCE [LARGE SCALE GENOMIC DNA]</scope>
    <source>
        <strain evidence="1 2">XZYJT49</strain>
    </source>
</reference>
<protein>
    <submittedName>
        <fullName evidence="1">Uncharacterized protein</fullName>
    </submittedName>
</protein>
<dbReference type="AlphaFoldDB" id="A0A8U0HPX4"/>
<organism evidence="1 2">
    <name type="scientific">Halorussus limi</name>
    <dbReference type="NCBI Taxonomy" id="2938695"/>
    <lineage>
        <taxon>Archaea</taxon>
        <taxon>Methanobacteriati</taxon>
        <taxon>Methanobacteriota</taxon>
        <taxon>Stenosarchaea group</taxon>
        <taxon>Halobacteria</taxon>
        <taxon>Halobacteriales</taxon>
        <taxon>Haladaptataceae</taxon>
        <taxon>Halorussus</taxon>
    </lineage>
</organism>
<dbReference type="KEGG" id="halx:M0R89_09545"/>
<dbReference type="GeneID" id="72185442"/>
<dbReference type="EMBL" id="CP096659">
    <property type="protein sequence ID" value="UPV72793.1"/>
    <property type="molecule type" value="Genomic_DNA"/>
</dbReference>
<keyword evidence="2" id="KW-1185">Reference proteome</keyword>
<evidence type="ECO:0000313" key="1">
    <source>
        <dbReference type="EMBL" id="UPV72793.1"/>
    </source>
</evidence>
<name>A0A8U0HPX4_9EURY</name>
<accession>A0A8U0HPX4</accession>
<proteinExistence type="predicted"/>
<dbReference type="Proteomes" id="UP000830729">
    <property type="component" value="Chromosome"/>
</dbReference>
<dbReference type="RefSeq" id="WP_248648852.1">
    <property type="nucleotide sequence ID" value="NZ_CP096659.1"/>
</dbReference>
<evidence type="ECO:0000313" key="2">
    <source>
        <dbReference type="Proteomes" id="UP000830729"/>
    </source>
</evidence>